<accession>A0A7W6FZS7</accession>
<gene>
    <name evidence="1" type="ORF">GGR39_003307</name>
</gene>
<name>A0A7W6FZS7_9SPHN</name>
<reference evidence="1 2" key="1">
    <citation type="submission" date="2020-08" db="EMBL/GenBank/DDBJ databases">
        <title>Genomic Encyclopedia of Type Strains, Phase IV (KMG-IV): sequencing the most valuable type-strain genomes for metagenomic binning, comparative biology and taxonomic classification.</title>
        <authorList>
            <person name="Goeker M."/>
        </authorList>
    </citation>
    <scope>NUCLEOTIDE SEQUENCE [LARGE SCALE GENOMIC DNA]</scope>
    <source>
        <strain evidence="1 2">DSM 27568</strain>
    </source>
</reference>
<proteinExistence type="predicted"/>
<dbReference type="EMBL" id="JACIDY010000012">
    <property type="protein sequence ID" value="MBB3941626.1"/>
    <property type="molecule type" value="Genomic_DNA"/>
</dbReference>
<evidence type="ECO:0000313" key="1">
    <source>
        <dbReference type="EMBL" id="MBB3941626.1"/>
    </source>
</evidence>
<comment type="caution">
    <text evidence="1">The sequence shown here is derived from an EMBL/GenBank/DDBJ whole genome shotgun (WGS) entry which is preliminary data.</text>
</comment>
<dbReference type="RefSeq" id="WP_183618731.1">
    <property type="nucleotide sequence ID" value="NZ_JACIDY010000012.1"/>
</dbReference>
<dbReference type="Proteomes" id="UP000561459">
    <property type="component" value="Unassembled WGS sequence"/>
</dbReference>
<sequence length="569" mass="62542">MRSEGCTFVGDWLRVGITAQQVSIIQQGNIAWISRLLAPALKACDMSWKALMPSRQLEEFSAQLNNPELLRSLTMDSKGTWAAQFDAEDSDCFARLLDTISPNDLVIGFEIPPFIKRQLSIRGMEYVSLHLHPIRFLKDLVFSAYTNSSAIAASLSATSCDPNEISRQASRYSARLARLDPAQGHLPEGIPLLVGQTSADSSLIADGRFMRLHDYREQLDILLDGYDTIAFLKHPLAKWEEGPFDLLLDELGKTILAISGNSYAHIMTPRTLGPVITISSSLGVEAEIFGHDTHFLLADPRDKFATLGLDDDRRVELDHRLFEPALWQQIFARSGESIARRTQSFHLGANYVRGTLQDSSLQGLEGAEAFPAMEKLIIPARGTQDAKVDELAGYLAHALLDDRDAAAVQARDHGIDLTWGPPPLKPGGKWEWNRSLALPELFLTGFHPVEEAGAWSKSPMCSIRIPLDSTESIEVDCEADISLFSGILDLSPALLVKANGKPVAALLQLGAQGAGHKLRWKTQISGLPEYIIQIECSHSARPCDQGIAPDKRDLGFMLHKLSVHGSLAT</sequence>
<organism evidence="1 2">
    <name type="scientific">Novosphingobium fluoreni</name>
    <dbReference type="NCBI Taxonomy" id="1391222"/>
    <lineage>
        <taxon>Bacteria</taxon>
        <taxon>Pseudomonadati</taxon>
        <taxon>Pseudomonadota</taxon>
        <taxon>Alphaproteobacteria</taxon>
        <taxon>Sphingomonadales</taxon>
        <taxon>Sphingomonadaceae</taxon>
        <taxon>Novosphingobium</taxon>
    </lineage>
</organism>
<keyword evidence="2" id="KW-1185">Reference proteome</keyword>
<evidence type="ECO:0000313" key="2">
    <source>
        <dbReference type="Proteomes" id="UP000561459"/>
    </source>
</evidence>
<dbReference type="AlphaFoldDB" id="A0A7W6FZS7"/>
<protein>
    <submittedName>
        <fullName evidence="1">Uncharacterized protein</fullName>
    </submittedName>
</protein>